<dbReference type="InterPro" id="IPR011990">
    <property type="entry name" value="TPR-like_helical_dom_sf"/>
</dbReference>
<feature type="repeat" description="PPR" evidence="3">
    <location>
        <begin position="377"/>
        <end position="411"/>
    </location>
</feature>
<dbReference type="EMBL" id="JBJKBG010000008">
    <property type="protein sequence ID" value="KAL3728794.1"/>
    <property type="molecule type" value="Genomic_DNA"/>
</dbReference>
<feature type="repeat" description="PPR" evidence="3">
    <location>
        <begin position="79"/>
        <end position="113"/>
    </location>
</feature>
<feature type="repeat" description="PPR" evidence="3">
    <location>
        <begin position="479"/>
        <end position="513"/>
    </location>
</feature>
<dbReference type="PANTHER" id="PTHR47926">
    <property type="entry name" value="PENTATRICOPEPTIDE REPEAT-CONTAINING PROTEIN"/>
    <property type="match status" value="1"/>
</dbReference>
<dbReference type="InterPro" id="IPR032867">
    <property type="entry name" value="DYW_dom"/>
</dbReference>
<comment type="similarity">
    <text evidence="1">Belongs to the PPR family. PCMP-H subfamily.</text>
</comment>
<dbReference type="Pfam" id="PF01535">
    <property type="entry name" value="PPR"/>
    <property type="match status" value="7"/>
</dbReference>
<protein>
    <recommendedName>
        <fullName evidence="4">DYW domain-containing protein</fullName>
    </recommendedName>
</protein>
<sequence>MMGIWNPPPVPRPSDSYAYLLQASLKNKDPFAARSVHAQIIKSGLHFGLFLMNNLMNFYAKSEFRDDARRVFDEMPEKNTSSWNTILSMYAKQGFVDAAHRLFREIPERDSVSWTAMIVGYNRACRFGDAVQLFVDMLPERVLPTQYTLTNVLASCAAVKALSVGRKIHSSVVKLGLSSSVSVANSLLNMYAKSGDKMTAKMVFDRIKLKNTSSWNVMLSMHMLSGHLDLALAQFDRMDERDIVSWNSMIAGFNQHGHDAEALDIFSRMLKDRSLKPDKFSLASVLSACANLEKLRLGKEIHAYMVKSVFDMSNAVENALISMYAKSGEVEMARRIVEKSGTSNLDMIAFTALLDGYVKLGDINPARQIFDLLMERDVVAWTAMIVGYVQNGLNDDAIDIFKRMLGEGPRPNSYTLAVMLSVSASLASLNYGKQIHANAIRMRESSSVSVSNALINMYAKSGTINDARKVFGLVHDNKDTVSWTSMVIALAQHGLGEDALELFEKMLALGIKPDHITYVGVLSACTHIGLVEKGRRYYDRMRHTDKIEPTQSHYACMIDLYARAGLLHKAQRFIENMPIEPDVIAWGSLLASCRVYKNVELAKFASEKLLIIDPDNSGAYSALANLYMVCGKWEDAAKVRKSMKDRGVKKEQGTSWVQIRNEVHAFGVEDGLHPQKDAIYKTIDKIWKEIKKMGFVPDTESVMHDLEEEVKEQILRHHSEKLAIAFGLLNTPENTTLRIMKNLRVCNDCHSAIKYIAKLVGREIVVRDSTRFHHFRDGTCSCRDYW</sequence>
<evidence type="ECO:0000256" key="3">
    <source>
        <dbReference type="PROSITE-ProRule" id="PRU00708"/>
    </source>
</evidence>
<dbReference type="PROSITE" id="PS51375">
    <property type="entry name" value="PPR"/>
    <property type="match status" value="6"/>
</dbReference>
<dbReference type="InterPro" id="IPR002885">
    <property type="entry name" value="PPR_rpt"/>
</dbReference>
<dbReference type="Gene3D" id="1.25.40.10">
    <property type="entry name" value="Tetratricopeptide repeat domain"/>
    <property type="match status" value="6"/>
</dbReference>
<reference evidence="5 6" key="1">
    <citation type="submission" date="2024-11" db="EMBL/GenBank/DDBJ databases">
        <title>Chromosome-level genome assembly of Eucalyptus globulus Labill. provides insights into its genome evolution.</title>
        <authorList>
            <person name="Li X."/>
        </authorList>
    </citation>
    <scope>NUCLEOTIDE SEQUENCE [LARGE SCALE GENOMIC DNA]</scope>
    <source>
        <strain evidence="5">CL2024</strain>
        <tissue evidence="5">Fresh tender leaves</tissue>
    </source>
</reference>
<evidence type="ECO:0000313" key="6">
    <source>
        <dbReference type="Proteomes" id="UP001634007"/>
    </source>
</evidence>
<dbReference type="NCBIfam" id="TIGR00756">
    <property type="entry name" value="PPR"/>
    <property type="match status" value="7"/>
</dbReference>
<keyword evidence="6" id="KW-1185">Reference proteome</keyword>
<evidence type="ECO:0000313" key="5">
    <source>
        <dbReference type="EMBL" id="KAL3728794.1"/>
    </source>
</evidence>
<organism evidence="5 6">
    <name type="scientific">Eucalyptus globulus</name>
    <name type="common">Tasmanian blue gum</name>
    <dbReference type="NCBI Taxonomy" id="34317"/>
    <lineage>
        <taxon>Eukaryota</taxon>
        <taxon>Viridiplantae</taxon>
        <taxon>Streptophyta</taxon>
        <taxon>Embryophyta</taxon>
        <taxon>Tracheophyta</taxon>
        <taxon>Spermatophyta</taxon>
        <taxon>Magnoliopsida</taxon>
        <taxon>eudicotyledons</taxon>
        <taxon>Gunneridae</taxon>
        <taxon>Pentapetalae</taxon>
        <taxon>rosids</taxon>
        <taxon>malvids</taxon>
        <taxon>Myrtales</taxon>
        <taxon>Myrtaceae</taxon>
        <taxon>Myrtoideae</taxon>
        <taxon>Eucalypteae</taxon>
        <taxon>Eucalyptus</taxon>
    </lineage>
</organism>
<feature type="repeat" description="PPR" evidence="3">
    <location>
        <begin position="346"/>
        <end position="376"/>
    </location>
</feature>
<dbReference type="Pfam" id="PF13041">
    <property type="entry name" value="PPR_2"/>
    <property type="match status" value="3"/>
</dbReference>
<name>A0ABD3JLY4_EUCGL</name>
<feature type="domain" description="DYW" evidence="4">
    <location>
        <begin position="694"/>
        <end position="786"/>
    </location>
</feature>
<dbReference type="InterPro" id="IPR046848">
    <property type="entry name" value="E_motif"/>
</dbReference>
<dbReference type="Pfam" id="PF14432">
    <property type="entry name" value="DYW_deaminase"/>
    <property type="match status" value="1"/>
</dbReference>
<dbReference type="SUPFAM" id="SSF48452">
    <property type="entry name" value="TPR-like"/>
    <property type="match status" value="1"/>
</dbReference>
<evidence type="ECO:0000256" key="2">
    <source>
        <dbReference type="ARBA" id="ARBA00022737"/>
    </source>
</evidence>
<dbReference type="FunFam" id="1.25.40.10:FF:001162">
    <property type="entry name" value="Pentatricopeptide repeat-containing protein"/>
    <property type="match status" value="1"/>
</dbReference>
<proteinExistence type="inferred from homology"/>
<gene>
    <name evidence="5" type="ORF">ACJRO7_033384</name>
</gene>
<dbReference type="FunFam" id="1.25.40.10:FF:000442">
    <property type="entry name" value="Pentatricopeptide repeat-containing protein At3g49710"/>
    <property type="match status" value="2"/>
</dbReference>
<accession>A0ABD3JLY4</accession>
<dbReference type="InterPro" id="IPR046960">
    <property type="entry name" value="PPR_At4g14850-like_plant"/>
</dbReference>
<feature type="repeat" description="PPR" evidence="3">
    <location>
        <begin position="616"/>
        <end position="650"/>
    </location>
</feature>
<evidence type="ECO:0000256" key="1">
    <source>
        <dbReference type="ARBA" id="ARBA00006643"/>
    </source>
</evidence>
<feature type="repeat" description="PPR" evidence="3">
    <location>
        <begin position="242"/>
        <end position="277"/>
    </location>
</feature>
<dbReference type="Proteomes" id="UP001634007">
    <property type="component" value="Unassembled WGS sequence"/>
</dbReference>
<dbReference type="AlphaFoldDB" id="A0ABD3JLY4"/>
<evidence type="ECO:0000259" key="4">
    <source>
        <dbReference type="Pfam" id="PF14432"/>
    </source>
</evidence>
<keyword evidence="2" id="KW-0677">Repeat</keyword>
<dbReference type="Pfam" id="PF20431">
    <property type="entry name" value="E_motif"/>
    <property type="match status" value="1"/>
</dbReference>
<dbReference type="PANTHER" id="PTHR47926:SF519">
    <property type="entry name" value="DYW DOMAIN-CONTAINING PROTEIN"/>
    <property type="match status" value="1"/>
</dbReference>
<comment type="caution">
    <text evidence="5">The sequence shown here is derived from an EMBL/GenBank/DDBJ whole genome shotgun (WGS) entry which is preliminary data.</text>
</comment>